<keyword evidence="2" id="KW-0560">Oxidoreductase</keyword>
<reference evidence="5" key="1">
    <citation type="submission" date="2018-05" db="EMBL/GenBank/DDBJ databases">
        <authorList>
            <person name="Lanie J.A."/>
            <person name="Ng W.-L."/>
            <person name="Kazmierczak K.M."/>
            <person name="Andrzejewski T.M."/>
            <person name="Davidsen T.M."/>
            <person name="Wayne K.J."/>
            <person name="Tettelin H."/>
            <person name="Glass J.I."/>
            <person name="Rusch D."/>
            <person name="Podicherti R."/>
            <person name="Tsui H.-C.T."/>
            <person name="Winkler M.E."/>
        </authorList>
    </citation>
    <scope>NUCLEOTIDE SEQUENCE</scope>
</reference>
<protein>
    <recommendedName>
        <fullName evidence="4">Phosphoadenosine phosphosulphate reductase domain-containing protein</fullName>
    </recommendedName>
</protein>
<name>A0A381PX18_9ZZZZ</name>
<dbReference type="SUPFAM" id="SSF52402">
    <property type="entry name" value="Adenine nucleotide alpha hydrolases-like"/>
    <property type="match status" value="1"/>
</dbReference>
<evidence type="ECO:0000256" key="3">
    <source>
        <dbReference type="ARBA" id="ARBA00024327"/>
    </source>
</evidence>
<feature type="domain" description="Phosphoadenosine phosphosulphate reductase" evidence="4">
    <location>
        <begin position="39"/>
        <end position="206"/>
    </location>
</feature>
<dbReference type="EMBL" id="UINC01001121">
    <property type="protein sequence ID" value="SUZ71430.1"/>
    <property type="molecule type" value="Genomic_DNA"/>
</dbReference>
<dbReference type="InterPro" id="IPR014729">
    <property type="entry name" value="Rossmann-like_a/b/a_fold"/>
</dbReference>
<comment type="similarity">
    <text evidence="1">Belongs to the PAPS reductase family. CysH subfamily.</text>
</comment>
<dbReference type="NCBIfam" id="NF002537">
    <property type="entry name" value="PRK02090.1"/>
    <property type="match status" value="1"/>
</dbReference>
<dbReference type="AlphaFoldDB" id="A0A381PX18"/>
<dbReference type="HAMAP" id="MF_00063">
    <property type="entry name" value="CysH"/>
    <property type="match status" value="1"/>
</dbReference>
<dbReference type="GO" id="GO:0019379">
    <property type="term" value="P:sulfate assimilation, phosphoadenylyl sulfate reduction by phosphoadenylyl-sulfate reductase (thioredoxin)"/>
    <property type="evidence" value="ECO:0007669"/>
    <property type="project" value="InterPro"/>
</dbReference>
<comment type="pathway">
    <text evidence="3">Sulfur metabolism; hydrogen sulfide biosynthesis; sulfite from sulfate.</text>
</comment>
<dbReference type="GO" id="GO:0005737">
    <property type="term" value="C:cytoplasm"/>
    <property type="evidence" value="ECO:0007669"/>
    <property type="project" value="TreeGrafter"/>
</dbReference>
<dbReference type="PANTHER" id="PTHR46509:SF1">
    <property type="entry name" value="PHOSPHOADENOSINE PHOSPHOSULFATE REDUCTASE"/>
    <property type="match status" value="1"/>
</dbReference>
<dbReference type="InterPro" id="IPR004511">
    <property type="entry name" value="PAPS/APS_Rdtase"/>
</dbReference>
<accession>A0A381PX18</accession>
<dbReference type="InterPro" id="IPR002500">
    <property type="entry name" value="PAPS_reduct_dom"/>
</dbReference>
<dbReference type="NCBIfam" id="TIGR00434">
    <property type="entry name" value="cysH"/>
    <property type="match status" value="1"/>
</dbReference>
<gene>
    <name evidence="5" type="ORF">METZ01_LOCUS24284</name>
</gene>
<dbReference type="GO" id="GO:0004604">
    <property type="term" value="F:phosphoadenylyl-sulfate reductase (thioredoxin) activity"/>
    <property type="evidence" value="ECO:0007669"/>
    <property type="project" value="InterPro"/>
</dbReference>
<dbReference type="CDD" id="cd23945">
    <property type="entry name" value="PAPS_reductase"/>
    <property type="match status" value="1"/>
</dbReference>
<proteinExistence type="inferred from homology"/>
<dbReference type="Gene3D" id="3.40.50.620">
    <property type="entry name" value="HUPs"/>
    <property type="match status" value="1"/>
</dbReference>
<evidence type="ECO:0000256" key="2">
    <source>
        <dbReference type="ARBA" id="ARBA00023002"/>
    </source>
</evidence>
<evidence type="ECO:0000256" key="1">
    <source>
        <dbReference type="ARBA" id="ARBA00009732"/>
    </source>
</evidence>
<dbReference type="PANTHER" id="PTHR46509">
    <property type="entry name" value="PHOSPHOADENOSINE PHOSPHOSULFATE REDUCTASE"/>
    <property type="match status" value="1"/>
</dbReference>
<evidence type="ECO:0000313" key="5">
    <source>
        <dbReference type="EMBL" id="SUZ71430.1"/>
    </source>
</evidence>
<evidence type="ECO:0000259" key="4">
    <source>
        <dbReference type="Pfam" id="PF01507"/>
    </source>
</evidence>
<dbReference type="PIRSF" id="PIRSF000857">
    <property type="entry name" value="PAPS_reductase"/>
    <property type="match status" value="1"/>
</dbReference>
<dbReference type="Pfam" id="PF01507">
    <property type="entry name" value="PAPS_reduct"/>
    <property type="match status" value="1"/>
</dbReference>
<sequence>MTAATAGIEDVRRLNEQFEGAHPADAIRWAVENVTPGRLIVASSFGPTGMVNLHSLAEIAPEVPVAFVDTLYHFPETLEHAERVKAHYGLDVRVYRPAASREAFEEKYGEQLWKRDLELFHRLTRVEPMKRALRGVEGWITGRRRDQSDSRANLAHVEIGDRIKVNPVASWSSDEVWSFIRANDISYNPLHDLGYQSLGDQPLTTPVSEEEHERAGRWRGIERLECGIHGLT</sequence>
<organism evidence="5">
    <name type="scientific">marine metagenome</name>
    <dbReference type="NCBI Taxonomy" id="408172"/>
    <lineage>
        <taxon>unclassified sequences</taxon>
        <taxon>metagenomes</taxon>
        <taxon>ecological metagenomes</taxon>
    </lineage>
</organism>